<dbReference type="InterPro" id="IPR022409">
    <property type="entry name" value="PKD/Chitinase_dom"/>
</dbReference>
<feature type="domain" description="PKD" evidence="2">
    <location>
        <begin position="515"/>
        <end position="598"/>
    </location>
</feature>
<feature type="domain" description="PKD" evidence="2">
    <location>
        <begin position="457"/>
        <end position="510"/>
    </location>
</feature>
<dbReference type="Gene3D" id="2.60.40.10">
    <property type="entry name" value="Immunoglobulins"/>
    <property type="match status" value="2"/>
</dbReference>
<feature type="region of interest" description="Disordered" evidence="1">
    <location>
        <begin position="136"/>
        <end position="155"/>
    </location>
</feature>
<sequence length="655" mass="68149">MILKRLILVLLAAFLVMGCVGAVSADDTPINNVAISVTTPTTDGTPETSLTWDHATGTISWSPSATKFAPGIAYFATITVSASDGYNFSDSVGVTFNSAQVTPTILTNKSFTVSHTFVATAEITLNTIDLTLEAPATGNTSGTPSSDTTGVGTPSVSWSPSATTFNANEVYTATITVPAATGYLFGDSPTVKVNNMNGEKITVAADKKSLTAECSFPETTPIEISSPIALTLTPPVTGNSPTSPSSTTTGVGTPTIVWSPTVGTFVEGQVYSANITIPVAPTNYNFSSSPTVTLNGVDVSSDIISKTNAQIILNHTFAATALKTRIDSVIITGVTAPVYGSYPVTSAASSTTGISSVSVSWNPTVSSTFAADTTYNATIIAQITDSRFAFNTSTPSVSLNGAPASTANVTRNSDTQITITYRFPETESKILPTITLSANVTSGTIPLPVKFTYTITNATSKSWTYGDSSTATLSSSGTLNHTYTTPGTYTANLTATNGNGTVYKNITITVKKAQLVAGFQVSALSGTAPLTVKFTDSSVGKVTSRSWSFGDGTSDTIQNPTHTFTSPGKYIVVLTISDGVDSDHTERTITVNPPVTITPTQTAGVKSLTTTSAGTGNMSEIPHPFDIIKEFIHLFYSILDPANYLFAVNDSKNTS</sequence>
<comment type="caution">
    <text evidence="3">The sequence shown here is derived from an EMBL/GenBank/DDBJ whole genome shotgun (WGS) entry which is preliminary data.</text>
</comment>
<proteinExistence type="predicted"/>
<dbReference type="CDD" id="cd00146">
    <property type="entry name" value="PKD"/>
    <property type="match status" value="2"/>
</dbReference>
<dbReference type="PROSITE" id="PS50093">
    <property type="entry name" value="PKD"/>
    <property type="match status" value="2"/>
</dbReference>
<dbReference type="InterPro" id="IPR013783">
    <property type="entry name" value="Ig-like_fold"/>
</dbReference>
<dbReference type="PROSITE" id="PS51257">
    <property type="entry name" value="PROKAR_LIPOPROTEIN"/>
    <property type="match status" value="1"/>
</dbReference>
<organism evidence="3">
    <name type="scientific">bioreactor metagenome</name>
    <dbReference type="NCBI Taxonomy" id="1076179"/>
    <lineage>
        <taxon>unclassified sequences</taxon>
        <taxon>metagenomes</taxon>
        <taxon>ecological metagenomes</taxon>
    </lineage>
</organism>
<dbReference type="InterPro" id="IPR000601">
    <property type="entry name" value="PKD_dom"/>
</dbReference>
<evidence type="ECO:0000256" key="1">
    <source>
        <dbReference type="SAM" id="MobiDB-lite"/>
    </source>
</evidence>
<dbReference type="EMBL" id="VSSQ01000081">
    <property type="protein sequence ID" value="MPL74503.1"/>
    <property type="molecule type" value="Genomic_DNA"/>
</dbReference>
<dbReference type="SUPFAM" id="SSF49299">
    <property type="entry name" value="PKD domain"/>
    <property type="match status" value="2"/>
</dbReference>
<dbReference type="AlphaFoldDB" id="A0A644U6I0"/>
<gene>
    <name evidence="3" type="ORF">SDC9_20315</name>
</gene>
<name>A0A644U6I0_9ZZZZ</name>
<dbReference type="Pfam" id="PF18911">
    <property type="entry name" value="PKD_4"/>
    <property type="match status" value="2"/>
</dbReference>
<evidence type="ECO:0000313" key="3">
    <source>
        <dbReference type="EMBL" id="MPL74503.1"/>
    </source>
</evidence>
<reference evidence="3" key="1">
    <citation type="submission" date="2019-08" db="EMBL/GenBank/DDBJ databases">
        <authorList>
            <person name="Kucharzyk K."/>
            <person name="Murdoch R.W."/>
            <person name="Higgins S."/>
            <person name="Loffler F."/>
        </authorList>
    </citation>
    <scope>NUCLEOTIDE SEQUENCE</scope>
</reference>
<accession>A0A644U6I0</accession>
<dbReference type="InterPro" id="IPR035986">
    <property type="entry name" value="PKD_dom_sf"/>
</dbReference>
<dbReference type="SMART" id="SM00089">
    <property type="entry name" value="PKD"/>
    <property type="match status" value="2"/>
</dbReference>
<evidence type="ECO:0000259" key="2">
    <source>
        <dbReference type="PROSITE" id="PS50093"/>
    </source>
</evidence>
<feature type="compositionally biased region" description="Polar residues" evidence="1">
    <location>
        <begin position="137"/>
        <end position="155"/>
    </location>
</feature>
<protein>
    <recommendedName>
        <fullName evidence="2">PKD domain-containing protein</fullName>
    </recommendedName>
</protein>